<dbReference type="AlphaFoldDB" id="A0A0J9WVT5"/>
<keyword evidence="1" id="KW-0539">Nucleus</keyword>
<dbReference type="PANTHER" id="PTHR47425:SF3">
    <property type="entry name" value="ZN(II)2CYS6 TRANSCRIPTION FACTOR (EUROFUNG)"/>
    <property type="match status" value="1"/>
</dbReference>
<evidence type="ECO:0000313" key="4">
    <source>
        <dbReference type="Proteomes" id="UP000009097"/>
    </source>
</evidence>
<dbReference type="InterPro" id="IPR007219">
    <property type="entry name" value="XnlR_reg_dom"/>
</dbReference>
<dbReference type="InterPro" id="IPR052761">
    <property type="entry name" value="Fungal_Detox/Toxin_TFs"/>
</dbReference>
<dbReference type="EMBL" id="DS231740">
    <property type="protein sequence ID" value="KNB20092.1"/>
    <property type="molecule type" value="Genomic_DNA"/>
</dbReference>
<name>A0A0J9WVT5_FUSO4</name>
<dbReference type="GO" id="GO:0006351">
    <property type="term" value="P:DNA-templated transcription"/>
    <property type="evidence" value="ECO:0007669"/>
    <property type="project" value="InterPro"/>
</dbReference>
<accession>A0A0J9WVT5</accession>
<feature type="domain" description="Xylanolytic transcriptional activator regulatory" evidence="2">
    <location>
        <begin position="281"/>
        <end position="356"/>
    </location>
</feature>
<dbReference type="VEuPathDB" id="FungiDB:FOXG_22748"/>
<dbReference type="Proteomes" id="UP000009097">
    <property type="component" value="Unassembled WGS sequence"/>
</dbReference>
<protein>
    <recommendedName>
        <fullName evidence="2">Xylanolytic transcriptional activator regulatory domain-containing protein</fullName>
    </recommendedName>
</protein>
<evidence type="ECO:0000259" key="2">
    <source>
        <dbReference type="SMART" id="SM00906"/>
    </source>
</evidence>
<reference evidence="3" key="1">
    <citation type="submission" date="2007-04" db="EMBL/GenBank/DDBJ databases">
        <authorList>
            <consortium name="The Broad Institute Genome Sequencing Platform"/>
            <person name="Birren B."/>
            <person name="Lander E."/>
            <person name="Galagan J."/>
            <person name="Nusbaum C."/>
            <person name="Devon K."/>
            <person name="Ma L.-J."/>
            <person name="Jaffe D."/>
            <person name="Butler J."/>
            <person name="Alvarez P."/>
            <person name="Gnerre S."/>
            <person name="Grabherr M."/>
            <person name="Kleber M."/>
            <person name="Mauceli E."/>
            <person name="Brockman W."/>
            <person name="MacCallum I.A."/>
            <person name="Young S."/>
            <person name="LaButti K."/>
            <person name="DeCaprio D."/>
            <person name="Crawford M."/>
            <person name="Koehrsen M."/>
            <person name="Engels R."/>
            <person name="Montgomery P."/>
            <person name="Pearson M."/>
            <person name="Howarth C."/>
            <person name="Larson L."/>
            <person name="White J."/>
            <person name="O'Leary S."/>
            <person name="Kodira C."/>
            <person name="Zeng Q."/>
            <person name="Yandava C."/>
            <person name="Alvarado L."/>
            <person name="Kistler C."/>
            <person name="Shim W.-B."/>
            <person name="Kang S."/>
            <person name="Woloshuk C."/>
        </authorList>
    </citation>
    <scope>NUCLEOTIDE SEQUENCE</scope>
    <source>
        <strain evidence="3">4287</strain>
    </source>
</reference>
<evidence type="ECO:0000256" key="1">
    <source>
        <dbReference type="ARBA" id="ARBA00023242"/>
    </source>
</evidence>
<sequence length="413" mass="46425">MTKNASLEFASHKRINSIGKPGDLLRGPDGTYAIASEAVAACSERSNASCSSNYRPFPSHFSHFEEDDALNTDSLPADTPMYGMRTRSYFSLVASLKKTRAMLRRIGIDIHNSTIGDPTGVCAIANICEPEGADKSGHFLLPNGIVASLDPEDQEYLRRKGAFVFPEARVRDSLVRAYFHYVHPFFPIIDVQDFLHKHESATLDRVSAHLLWSMYLAACNFLVEDVVRAAGYATRKEMKRSIYRKAKALYDMQHEKDRTTLIQAVLLMGFYSSDTEDKTGPWHWIGVAIGLSQTAGLHRNPHSTASRIPQHRQRLWRLIWWSCVHQDVWFSVGMGRPVRINLDDCDTQLPVAADLDALAIGVPDTLREKYLPAGMPDLSKLFVELINLAIIQSNILSTHYRARQIRPKKRAGS</sequence>
<dbReference type="GO" id="GO:0003677">
    <property type="term" value="F:DNA binding"/>
    <property type="evidence" value="ECO:0007669"/>
    <property type="project" value="InterPro"/>
</dbReference>
<gene>
    <name evidence="3" type="ORF">FOXG_22748</name>
</gene>
<proteinExistence type="predicted"/>
<dbReference type="CDD" id="cd12148">
    <property type="entry name" value="fungal_TF_MHR"/>
    <property type="match status" value="1"/>
</dbReference>
<dbReference type="RefSeq" id="XP_018258137.1">
    <property type="nucleotide sequence ID" value="XM_018403162.1"/>
</dbReference>
<dbReference type="GO" id="GO:0008270">
    <property type="term" value="F:zinc ion binding"/>
    <property type="evidence" value="ECO:0007669"/>
    <property type="project" value="InterPro"/>
</dbReference>
<dbReference type="PANTHER" id="PTHR47425">
    <property type="entry name" value="FARB-RELATED"/>
    <property type="match status" value="1"/>
</dbReference>
<reference evidence="3" key="2">
    <citation type="journal article" date="2010" name="Nature">
        <title>Comparative genomics reveals mobile pathogenicity chromosomes in Fusarium.</title>
        <authorList>
            <person name="Ma L.J."/>
            <person name="van der Does H.C."/>
            <person name="Borkovich K.A."/>
            <person name="Coleman J.J."/>
            <person name="Daboussi M.J."/>
            <person name="Di Pietro A."/>
            <person name="Dufresne M."/>
            <person name="Freitag M."/>
            <person name="Grabherr M."/>
            <person name="Henrissat B."/>
            <person name="Houterman P.M."/>
            <person name="Kang S."/>
            <person name="Shim W.B."/>
            <person name="Woloshuk C."/>
            <person name="Xie X."/>
            <person name="Xu J.R."/>
            <person name="Antoniw J."/>
            <person name="Baker S.E."/>
            <person name="Bluhm B.H."/>
            <person name="Breakspear A."/>
            <person name="Brown D.W."/>
            <person name="Butchko R.A."/>
            <person name="Chapman S."/>
            <person name="Coulson R."/>
            <person name="Coutinho P.M."/>
            <person name="Danchin E.G."/>
            <person name="Diener A."/>
            <person name="Gale L.R."/>
            <person name="Gardiner D.M."/>
            <person name="Goff S."/>
            <person name="Hammond-Kosack K.E."/>
            <person name="Hilburn K."/>
            <person name="Hua-Van A."/>
            <person name="Jonkers W."/>
            <person name="Kazan K."/>
            <person name="Kodira C.D."/>
            <person name="Koehrsen M."/>
            <person name="Kumar L."/>
            <person name="Lee Y.H."/>
            <person name="Li L."/>
            <person name="Manners J.M."/>
            <person name="Miranda-Saavedra D."/>
            <person name="Mukherjee M."/>
            <person name="Park G."/>
            <person name="Park J."/>
            <person name="Park S.Y."/>
            <person name="Proctor R.H."/>
            <person name="Regev A."/>
            <person name="Ruiz-Roldan M.C."/>
            <person name="Sain D."/>
            <person name="Sakthikumar S."/>
            <person name="Sykes S."/>
            <person name="Schwartz D.C."/>
            <person name="Turgeon B.G."/>
            <person name="Wapinski I."/>
            <person name="Yoder O."/>
            <person name="Young S."/>
            <person name="Zeng Q."/>
            <person name="Zhou S."/>
            <person name="Galagan J."/>
            <person name="Cuomo C.A."/>
            <person name="Kistler H.C."/>
            <person name="Rep M."/>
        </authorList>
    </citation>
    <scope>NUCLEOTIDE SEQUENCE [LARGE SCALE GENOMIC DNA]</scope>
    <source>
        <strain evidence="3">4287</strain>
    </source>
</reference>
<dbReference type="Pfam" id="PF04082">
    <property type="entry name" value="Fungal_trans"/>
    <property type="match status" value="1"/>
</dbReference>
<organism evidence="3 4">
    <name type="scientific">Fusarium oxysporum f. sp. lycopersici (strain 4287 / CBS 123668 / FGSC 9935 / NRRL 34936)</name>
    <name type="common">Fusarium vascular wilt of tomato</name>
    <dbReference type="NCBI Taxonomy" id="426428"/>
    <lineage>
        <taxon>Eukaryota</taxon>
        <taxon>Fungi</taxon>
        <taxon>Dikarya</taxon>
        <taxon>Ascomycota</taxon>
        <taxon>Pezizomycotina</taxon>
        <taxon>Sordariomycetes</taxon>
        <taxon>Hypocreomycetidae</taxon>
        <taxon>Hypocreales</taxon>
        <taxon>Nectriaceae</taxon>
        <taxon>Fusarium</taxon>
        <taxon>Fusarium oxysporum species complex</taxon>
    </lineage>
</organism>
<dbReference type="SMART" id="SM00906">
    <property type="entry name" value="Fungal_trans"/>
    <property type="match status" value="1"/>
</dbReference>
<evidence type="ECO:0000313" key="3">
    <source>
        <dbReference type="EMBL" id="KNB20092.1"/>
    </source>
</evidence>
<dbReference type="GeneID" id="28963454"/>